<comment type="catalytic activity">
    <reaction evidence="1">
        <text>ATP + protein L-histidine = ADP + protein N-phospho-L-histidine.</text>
        <dbReference type="EC" id="2.7.13.3"/>
    </reaction>
</comment>
<dbReference type="InterPro" id="IPR006189">
    <property type="entry name" value="CHASE_dom"/>
</dbReference>
<comment type="similarity">
    <text evidence="3">In the N-terminal section; belongs to the phytochrome family.</text>
</comment>
<dbReference type="SMART" id="SM00387">
    <property type="entry name" value="HATPase_c"/>
    <property type="match status" value="1"/>
</dbReference>
<name>A0A2A2TDD0_9CYAN</name>
<evidence type="ECO:0000259" key="17">
    <source>
        <dbReference type="PROSITE" id="PS50110"/>
    </source>
</evidence>
<proteinExistence type="inferred from homology"/>
<evidence type="ECO:0000256" key="14">
    <source>
        <dbReference type="SAM" id="Coils"/>
    </source>
</evidence>
<dbReference type="SUPFAM" id="SSF55781">
    <property type="entry name" value="GAF domain-like"/>
    <property type="match status" value="1"/>
</dbReference>
<evidence type="ECO:0000256" key="12">
    <source>
        <dbReference type="ARBA" id="ARBA00074306"/>
    </source>
</evidence>
<dbReference type="CDD" id="cd00082">
    <property type="entry name" value="HisKA"/>
    <property type="match status" value="1"/>
</dbReference>
<dbReference type="InterPro" id="IPR042240">
    <property type="entry name" value="CHASE_sf"/>
</dbReference>
<dbReference type="InterPro" id="IPR003661">
    <property type="entry name" value="HisK_dim/P_dom"/>
</dbReference>
<keyword evidence="5 13" id="KW-0597">Phosphoprotein</keyword>
<evidence type="ECO:0000313" key="20">
    <source>
        <dbReference type="Proteomes" id="UP000218238"/>
    </source>
</evidence>
<evidence type="ECO:0000259" key="18">
    <source>
        <dbReference type="PROSITE" id="PS50839"/>
    </source>
</evidence>
<evidence type="ECO:0000313" key="19">
    <source>
        <dbReference type="EMBL" id="PAX51656.1"/>
    </source>
</evidence>
<sequence>MENRGDTLYKNLVLSLNPTQTRRGWFPYAILLGTLLLTGLFSYYAAIASRTKDSLRFQNEAERTKSDIQNRLNTYVALLHGTSGLFATNQQITKQEFQSYIERLKLRETYPGIQGIGFSTRIISEDTQSLVAYMRNQGISNFTIHPSTARNEYHSIIYLEPLDKRNKAAIGYDMFTEPTRRAAMERARDTGLPAASGKVTLVQEIEQHKQAGFLIYLPIYSKDSAKKTVAERRNGLIGFVYTPFRADDLLAGIFKNQQNPLINVDIYDNQKINSQSLLHSSSTSNYWKNYWKDYSSHKPKFTTTRNLNIAGRTWTIVFSSRHELEKDSAGEFVPYMILGGVILSFILFGMTRSQVLTFDAMQKSNQRLGFLYEMSSDLLVQEQPKEFISSIFNQLAEQLQLEIYFNYLFDSSNQRLRLHAYAGISEDLAQEIELLELGFALCGTVAQQNKPIIVEKIQESNDPKASLVRNLGITAYACYPLLSSGKLIGTLAFATRSQTCLNSNELALLQVVADLVATALERNSLITQLQQQTEELRQANRIKDEFLATLSHELRTPLNAILGWIQLLQSRSFDENKKARALETIDRNSKLLGQLVEDILDVSRIISGKFRLNVEEVNLHSIVESSVDTIKPAADAKQIQITTQLNPQALVWGDANRLQQVIWNLLSNAIKFTPKDGQVKISLEQTSSQVKIQITDTGQGIEIEFLPYVFDSFRQADGSTTRSVGGLGLGLAIVRHIVELHGGTVRATSSGEGKGATFTVELPVLAITKKQTSISPKIITRNTVSAECQGILNGLKIILVEDENDARELIATVLEEAGANVIPVANVAQALDTFQHNKPDILVSDIGMPQEDGYMLIRKVRALSSEQGGKTPALALTAFAGEEGKNQAINAGFQAHITKPVEATELVRRIANLVKSRK</sequence>
<evidence type="ECO:0000256" key="8">
    <source>
        <dbReference type="ARBA" id="ARBA00022777"/>
    </source>
</evidence>
<keyword evidence="6" id="KW-0808">Transferase</keyword>
<dbReference type="Gene3D" id="3.30.450.40">
    <property type="match status" value="1"/>
</dbReference>
<comment type="caution">
    <text evidence="19">The sequence shown here is derived from an EMBL/GenBank/DDBJ whole genome shotgun (WGS) entry which is preliminary data.</text>
</comment>
<dbReference type="Gene3D" id="3.30.565.10">
    <property type="entry name" value="Histidine kinase-like ATPase, C-terminal domain"/>
    <property type="match status" value="1"/>
</dbReference>
<comment type="subcellular location">
    <subcellularLocation>
        <location evidence="2">Membrane</location>
    </subcellularLocation>
</comment>
<dbReference type="Pfam" id="PF02518">
    <property type="entry name" value="HATPase_c"/>
    <property type="match status" value="1"/>
</dbReference>
<keyword evidence="7 15" id="KW-0812">Transmembrane</keyword>
<dbReference type="SMART" id="SM00448">
    <property type="entry name" value="REC"/>
    <property type="match status" value="1"/>
</dbReference>
<dbReference type="SUPFAM" id="SSF47384">
    <property type="entry name" value="Homodimeric domain of signal transducing histidine kinase"/>
    <property type="match status" value="1"/>
</dbReference>
<keyword evidence="14" id="KW-0175">Coiled coil</keyword>
<dbReference type="Gene3D" id="3.30.450.350">
    <property type="entry name" value="CHASE domain"/>
    <property type="match status" value="1"/>
</dbReference>
<dbReference type="FunFam" id="3.30.565.10:FF:000010">
    <property type="entry name" value="Sensor histidine kinase RcsC"/>
    <property type="match status" value="1"/>
</dbReference>
<dbReference type="PANTHER" id="PTHR43547:SF2">
    <property type="entry name" value="HYBRID SIGNAL TRANSDUCTION HISTIDINE KINASE C"/>
    <property type="match status" value="1"/>
</dbReference>
<dbReference type="PROSITE" id="PS50109">
    <property type="entry name" value="HIS_KIN"/>
    <property type="match status" value="1"/>
</dbReference>
<dbReference type="AlphaFoldDB" id="A0A2A2TDD0"/>
<evidence type="ECO:0000256" key="13">
    <source>
        <dbReference type="PROSITE-ProRule" id="PRU00169"/>
    </source>
</evidence>
<dbReference type="PANTHER" id="PTHR43547">
    <property type="entry name" value="TWO-COMPONENT HISTIDINE KINASE"/>
    <property type="match status" value="1"/>
</dbReference>
<dbReference type="InterPro" id="IPR011006">
    <property type="entry name" value="CheY-like_superfamily"/>
</dbReference>
<feature type="transmembrane region" description="Helical" evidence="15">
    <location>
        <begin position="25"/>
        <end position="46"/>
    </location>
</feature>
<dbReference type="Proteomes" id="UP000218238">
    <property type="component" value="Unassembled WGS sequence"/>
</dbReference>
<dbReference type="EMBL" id="NTFS01000355">
    <property type="protein sequence ID" value="PAX51656.1"/>
    <property type="molecule type" value="Genomic_DNA"/>
</dbReference>
<evidence type="ECO:0000259" key="16">
    <source>
        <dbReference type="PROSITE" id="PS50109"/>
    </source>
</evidence>
<evidence type="ECO:0000256" key="7">
    <source>
        <dbReference type="ARBA" id="ARBA00022692"/>
    </source>
</evidence>
<organism evidence="19 20">
    <name type="scientific">Brunnivagina elsteri CCALA 953</name>
    <dbReference type="NCBI Taxonomy" id="987040"/>
    <lineage>
        <taxon>Bacteria</taxon>
        <taxon>Bacillati</taxon>
        <taxon>Cyanobacteriota</taxon>
        <taxon>Cyanophyceae</taxon>
        <taxon>Nostocales</taxon>
        <taxon>Calotrichaceae</taxon>
        <taxon>Brunnivagina</taxon>
    </lineage>
</organism>
<dbReference type="SUPFAM" id="SSF52172">
    <property type="entry name" value="CheY-like"/>
    <property type="match status" value="1"/>
</dbReference>
<dbReference type="CDD" id="cd16922">
    <property type="entry name" value="HATPase_EvgS-ArcB-TorS-like"/>
    <property type="match status" value="1"/>
</dbReference>
<reference evidence="19 20" key="1">
    <citation type="submission" date="2017-08" db="EMBL/GenBank/DDBJ databases">
        <title>Draft genome sequence of filamentous cyanobacterium Calothrix elsteri CCALA 953.</title>
        <authorList>
            <person name="Gagunashvili A.N."/>
            <person name="Elster J."/>
            <person name="Andresson O.S."/>
        </authorList>
    </citation>
    <scope>NUCLEOTIDE SEQUENCE [LARGE SCALE GENOMIC DNA]</scope>
    <source>
        <strain evidence="19 20">CCALA 953</strain>
    </source>
</reference>
<evidence type="ECO:0000256" key="1">
    <source>
        <dbReference type="ARBA" id="ARBA00000085"/>
    </source>
</evidence>
<evidence type="ECO:0000256" key="9">
    <source>
        <dbReference type="ARBA" id="ARBA00022989"/>
    </source>
</evidence>
<dbReference type="InterPro" id="IPR029016">
    <property type="entry name" value="GAF-like_dom_sf"/>
</dbReference>
<dbReference type="SMART" id="SM01079">
    <property type="entry name" value="CHASE"/>
    <property type="match status" value="1"/>
</dbReference>
<dbReference type="Gene3D" id="1.10.287.130">
    <property type="match status" value="1"/>
</dbReference>
<evidence type="ECO:0000256" key="6">
    <source>
        <dbReference type="ARBA" id="ARBA00022679"/>
    </source>
</evidence>
<dbReference type="SMART" id="SM00388">
    <property type="entry name" value="HisKA"/>
    <property type="match status" value="1"/>
</dbReference>
<dbReference type="SUPFAM" id="SSF55874">
    <property type="entry name" value="ATPase domain of HSP90 chaperone/DNA topoisomerase II/histidine kinase"/>
    <property type="match status" value="1"/>
</dbReference>
<evidence type="ECO:0000256" key="10">
    <source>
        <dbReference type="ARBA" id="ARBA00023012"/>
    </source>
</evidence>
<dbReference type="Gene3D" id="3.40.50.2300">
    <property type="match status" value="1"/>
</dbReference>
<dbReference type="RefSeq" id="WP_095723999.1">
    <property type="nucleotide sequence ID" value="NZ_NTFS01000355.1"/>
</dbReference>
<dbReference type="SMART" id="SM00065">
    <property type="entry name" value="GAF"/>
    <property type="match status" value="1"/>
</dbReference>
<keyword evidence="10" id="KW-0902">Two-component regulatory system</keyword>
<dbReference type="OrthoDB" id="9768069at2"/>
<dbReference type="GO" id="GO:0000155">
    <property type="term" value="F:phosphorelay sensor kinase activity"/>
    <property type="evidence" value="ECO:0007669"/>
    <property type="project" value="InterPro"/>
</dbReference>
<dbReference type="InterPro" id="IPR005467">
    <property type="entry name" value="His_kinase_dom"/>
</dbReference>
<dbReference type="CDD" id="cd17580">
    <property type="entry name" value="REC_2_DhkD-like"/>
    <property type="match status" value="1"/>
</dbReference>
<evidence type="ECO:0000256" key="3">
    <source>
        <dbReference type="ARBA" id="ARBA00006402"/>
    </source>
</evidence>
<protein>
    <recommendedName>
        <fullName evidence="12">Circadian input-output histidine kinase CikA</fullName>
        <ecNumber evidence="4">2.7.13.3</ecNumber>
    </recommendedName>
</protein>
<keyword evidence="11 15" id="KW-0472">Membrane</keyword>
<dbReference type="InterPro" id="IPR003594">
    <property type="entry name" value="HATPase_dom"/>
</dbReference>
<feature type="domain" description="Response regulatory" evidence="17">
    <location>
        <begin position="796"/>
        <end position="914"/>
    </location>
</feature>
<accession>A0A2A2TDD0</accession>
<dbReference type="Pfam" id="PF13185">
    <property type="entry name" value="GAF_2"/>
    <property type="match status" value="1"/>
</dbReference>
<keyword evidence="8" id="KW-0418">Kinase</keyword>
<evidence type="ECO:0000256" key="2">
    <source>
        <dbReference type="ARBA" id="ARBA00004370"/>
    </source>
</evidence>
<dbReference type="Pfam" id="PF03924">
    <property type="entry name" value="CHASE"/>
    <property type="match status" value="1"/>
</dbReference>
<dbReference type="Pfam" id="PF00072">
    <property type="entry name" value="Response_reg"/>
    <property type="match status" value="1"/>
</dbReference>
<dbReference type="InterPro" id="IPR004358">
    <property type="entry name" value="Sig_transdc_His_kin-like_C"/>
</dbReference>
<dbReference type="PROSITE" id="PS50110">
    <property type="entry name" value="RESPONSE_REGULATORY"/>
    <property type="match status" value="1"/>
</dbReference>
<dbReference type="Pfam" id="PF00512">
    <property type="entry name" value="HisKA"/>
    <property type="match status" value="1"/>
</dbReference>
<dbReference type="InterPro" id="IPR001789">
    <property type="entry name" value="Sig_transdc_resp-reg_receiver"/>
</dbReference>
<dbReference type="PRINTS" id="PR00344">
    <property type="entry name" value="BCTRLSENSOR"/>
</dbReference>
<dbReference type="InterPro" id="IPR036890">
    <property type="entry name" value="HATPase_C_sf"/>
</dbReference>
<feature type="modified residue" description="4-aspartylphosphate" evidence="13">
    <location>
        <position position="845"/>
    </location>
</feature>
<feature type="domain" description="Histidine kinase" evidence="16">
    <location>
        <begin position="549"/>
        <end position="766"/>
    </location>
</feature>
<feature type="domain" description="CHASE" evidence="18">
    <location>
        <begin position="88"/>
        <end position="317"/>
    </location>
</feature>
<evidence type="ECO:0000256" key="15">
    <source>
        <dbReference type="SAM" id="Phobius"/>
    </source>
</evidence>
<feature type="coiled-coil region" evidence="14">
    <location>
        <begin position="522"/>
        <end position="549"/>
    </location>
</feature>
<evidence type="ECO:0000256" key="11">
    <source>
        <dbReference type="ARBA" id="ARBA00023136"/>
    </source>
</evidence>
<keyword evidence="20" id="KW-1185">Reference proteome</keyword>
<dbReference type="InterPro" id="IPR003018">
    <property type="entry name" value="GAF"/>
</dbReference>
<dbReference type="InterPro" id="IPR036097">
    <property type="entry name" value="HisK_dim/P_sf"/>
</dbReference>
<dbReference type="PROSITE" id="PS50839">
    <property type="entry name" value="CHASE"/>
    <property type="match status" value="1"/>
</dbReference>
<dbReference type="EC" id="2.7.13.3" evidence="4"/>
<keyword evidence="9 15" id="KW-1133">Transmembrane helix</keyword>
<evidence type="ECO:0000256" key="4">
    <source>
        <dbReference type="ARBA" id="ARBA00012438"/>
    </source>
</evidence>
<dbReference type="GO" id="GO:0016020">
    <property type="term" value="C:membrane"/>
    <property type="evidence" value="ECO:0007669"/>
    <property type="project" value="UniProtKB-SubCell"/>
</dbReference>
<evidence type="ECO:0000256" key="5">
    <source>
        <dbReference type="ARBA" id="ARBA00022553"/>
    </source>
</evidence>
<gene>
    <name evidence="19" type="ORF">CK510_23585</name>
</gene>